<sequence length="562" mass="63475">MPNFDCIEKPLSRLFNVYGRFVTKNPYLFIVFPVLISGFFSLGFLTLEPITDAIYLFTPVGAPSKVERQIIHDLWPLTNGSYIPGRAVTQSREVQLTIRAKDDGNVLLKPYSEAIHRLDQFIQNRIRIIHDGRKYKYADLCLQWRNEGCPGAKHIQAISEFYQKGYNITYPTLKIGSFSGYIGSSLGGVAVGRDKSNRLVLASAKAWLLVYHLRFYPSDISYISGLWEKSFEAAMKEYKDPYLDITFFHSQSLAEELKRNADSLIPRFAFAFSILMAFSVLCSMATVSGTVYVDWVLSKPIVAVLGVCNAGMGIGTSIGLLSMAGFPYNDIVGVMPFLIVAVGVDNMFLMVAALRRTNRLHPPDIRLGECMSDAAISMFITSLTDAFSFGVGTITSIPAVQIFCVYTIPAVQIFCVYTCGAMIVTFLYQITFFTAILGLFTRWESENRHCVFFQETISANDREYSSIFEKIFWLGSRADKKPQKESAASYFFQNWFAPILMQPVVKILTLVWYIVYVIFAIHGCLQIKEGLEPVNLLVEDSYAVPHYHVLENYFWQYGAVVQ</sequence>
<proteinExistence type="predicted"/>
<reference evidence="2" key="1">
    <citation type="submission" date="2022-11" db="UniProtKB">
        <authorList>
            <consortium name="WormBaseParasite"/>
        </authorList>
    </citation>
    <scope>IDENTIFICATION</scope>
</reference>
<organism evidence="1 2">
    <name type="scientific">Panagrolaimus sp. JU765</name>
    <dbReference type="NCBI Taxonomy" id="591449"/>
    <lineage>
        <taxon>Eukaryota</taxon>
        <taxon>Metazoa</taxon>
        <taxon>Ecdysozoa</taxon>
        <taxon>Nematoda</taxon>
        <taxon>Chromadorea</taxon>
        <taxon>Rhabditida</taxon>
        <taxon>Tylenchina</taxon>
        <taxon>Panagrolaimomorpha</taxon>
        <taxon>Panagrolaimoidea</taxon>
        <taxon>Panagrolaimidae</taxon>
        <taxon>Panagrolaimus</taxon>
    </lineage>
</organism>
<accession>A0AC34QKU4</accession>
<evidence type="ECO:0000313" key="1">
    <source>
        <dbReference type="Proteomes" id="UP000887576"/>
    </source>
</evidence>
<name>A0AC34QKU4_9BILA</name>
<dbReference type="WBParaSite" id="JU765_v2.g17238.t2">
    <property type="protein sequence ID" value="JU765_v2.g17238.t2"/>
    <property type="gene ID" value="JU765_v2.g17238"/>
</dbReference>
<evidence type="ECO:0000313" key="2">
    <source>
        <dbReference type="WBParaSite" id="JU765_v2.g17238.t2"/>
    </source>
</evidence>
<protein>
    <submittedName>
        <fullName evidence="2">SSD domain-containing protein</fullName>
    </submittedName>
</protein>
<dbReference type="Proteomes" id="UP000887576">
    <property type="component" value="Unplaced"/>
</dbReference>